<organism evidence="3 4">
    <name type="scientific">Psychroflexus torquis (strain ATCC 700755 / CIP 106069 / ACAM 623)</name>
    <dbReference type="NCBI Taxonomy" id="313595"/>
    <lineage>
        <taxon>Bacteria</taxon>
        <taxon>Pseudomonadati</taxon>
        <taxon>Bacteroidota</taxon>
        <taxon>Flavobacteriia</taxon>
        <taxon>Flavobacteriales</taxon>
        <taxon>Flavobacteriaceae</taxon>
        <taxon>Psychroflexus</taxon>
    </lineage>
</organism>
<dbReference type="InterPro" id="IPR020843">
    <property type="entry name" value="ER"/>
</dbReference>
<proteinExistence type="predicted"/>
<dbReference type="InterPro" id="IPR036291">
    <property type="entry name" value="NAD(P)-bd_dom_sf"/>
</dbReference>
<evidence type="ECO:0000256" key="1">
    <source>
        <dbReference type="ARBA" id="ARBA00023002"/>
    </source>
</evidence>
<dbReference type="eggNOG" id="COG0604">
    <property type="taxonomic scope" value="Bacteria"/>
</dbReference>
<dbReference type="Gene3D" id="3.40.50.720">
    <property type="entry name" value="NAD(P)-binding Rossmann-like Domain"/>
    <property type="match status" value="1"/>
</dbReference>
<dbReference type="Pfam" id="PF13602">
    <property type="entry name" value="ADH_zinc_N_2"/>
    <property type="match status" value="1"/>
</dbReference>
<dbReference type="InterPro" id="IPR050700">
    <property type="entry name" value="YIM1/Zinc_Alcohol_DH_Fams"/>
</dbReference>
<dbReference type="OrthoDB" id="9787435at2"/>
<dbReference type="AlphaFoldDB" id="K4IH34"/>
<dbReference type="Gene3D" id="3.90.180.10">
    <property type="entry name" value="Medium-chain alcohol dehydrogenases, catalytic domain"/>
    <property type="match status" value="1"/>
</dbReference>
<dbReference type="PANTHER" id="PTHR11695:SF294">
    <property type="entry name" value="RETICULON-4-INTERACTING PROTEIN 1, MITOCHONDRIAL"/>
    <property type="match status" value="1"/>
</dbReference>
<feature type="domain" description="Enoyl reductase (ER)" evidence="2">
    <location>
        <begin position="10"/>
        <end position="311"/>
    </location>
</feature>
<dbReference type="InterPro" id="IPR011032">
    <property type="entry name" value="GroES-like_sf"/>
</dbReference>
<keyword evidence="4" id="KW-1185">Reference proteome</keyword>
<dbReference type="SMART" id="SM00829">
    <property type="entry name" value="PKS_ER"/>
    <property type="match status" value="1"/>
</dbReference>
<protein>
    <submittedName>
        <fullName evidence="3">Alcohol dehydrogenase/quinone reductase-like protein, MDR superfamily</fullName>
    </submittedName>
</protein>
<dbReference type="HOGENOM" id="CLU_026673_3_3_10"/>
<evidence type="ECO:0000313" key="3">
    <source>
        <dbReference type="EMBL" id="AFU68381.1"/>
    </source>
</evidence>
<accession>K4IH34</accession>
<keyword evidence="1" id="KW-0560">Oxidoreductase</keyword>
<dbReference type="CDD" id="cd05289">
    <property type="entry name" value="MDR_like_2"/>
    <property type="match status" value="1"/>
</dbReference>
<dbReference type="Proteomes" id="UP000008514">
    <property type="component" value="Chromosome"/>
</dbReference>
<evidence type="ECO:0000313" key="4">
    <source>
        <dbReference type="Proteomes" id="UP000008514"/>
    </source>
</evidence>
<dbReference type="InterPro" id="IPR002364">
    <property type="entry name" value="Quin_OxRdtase/zeta-crystal_CS"/>
</dbReference>
<gene>
    <name evidence="3" type="ordered locus">P700755_001487</name>
</gene>
<evidence type="ECO:0000259" key="2">
    <source>
        <dbReference type="SMART" id="SM00829"/>
    </source>
</evidence>
<dbReference type="SUPFAM" id="SSF51735">
    <property type="entry name" value="NAD(P)-binding Rossmann-fold domains"/>
    <property type="match status" value="1"/>
</dbReference>
<dbReference type="PANTHER" id="PTHR11695">
    <property type="entry name" value="ALCOHOL DEHYDROGENASE RELATED"/>
    <property type="match status" value="1"/>
</dbReference>
<dbReference type="RefSeq" id="WP_015023981.1">
    <property type="nucleotide sequence ID" value="NC_018721.1"/>
</dbReference>
<name>K4IH34_PSYTT</name>
<reference evidence="3" key="1">
    <citation type="submission" date="2006-03" db="EMBL/GenBank/DDBJ databases">
        <authorList>
            <person name="Bowman J."/>
            <person name="Ferriera S."/>
            <person name="Johnson J."/>
            <person name="Kravitz S."/>
            <person name="Halpern A."/>
            <person name="Remington K."/>
            <person name="Beeson K."/>
            <person name="Tran B."/>
            <person name="Rogers Y.-H."/>
            <person name="Friedman R."/>
            <person name="Venter J.C."/>
        </authorList>
    </citation>
    <scope>NUCLEOTIDE SEQUENCE [LARGE SCALE GENOMIC DNA]</scope>
    <source>
        <strain evidence="3">ATCC 700755</strain>
    </source>
</reference>
<dbReference type="KEGG" id="ptq:P700755_001487"/>
<dbReference type="InterPro" id="IPR013154">
    <property type="entry name" value="ADH-like_N"/>
</dbReference>
<dbReference type="SUPFAM" id="SSF50129">
    <property type="entry name" value="GroES-like"/>
    <property type="match status" value="1"/>
</dbReference>
<dbReference type="Pfam" id="PF08240">
    <property type="entry name" value="ADH_N"/>
    <property type="match status" value="1"/>
</dbReference>
<dbReference type="GO" id="GO:0016491">
    <property type="term" value="F:oxidoreductase activity"/>
    <property type="evidence" value="ECO:0007669"/>
    <property type="project" value="UniProtKB-KW"/>
</dbReference>
<dbReference type="EMBL" id="CP003879">
    <property type="protein sequence ID" value="AFU68381.1"/>
    <property type="molecule type" value="Genomic_DNA"/>
</dbReference>
<dbReference type="PROSITE" id="PS01162">
    <property type="entry name" value="QOR_ZETA_CRYSTAL"/>
    <property type="match status" value="1"/>
</dbReference>
<dbReference type="GO" id="GO:0008270">
    <property type="term" value="F:zinc ion binding"/>
    <property type="evidence" value="ECO:0007669"/>
    <property type="project" value="InterPro"/>
</dbReference>
<reference evidence="3" key="2">
    <citation type="submission" date="2012-09" db="EMBL/GenBank/DDBJ databases">
        <title>The complete sequence of Psychroflexus torquis an extreme psychrophile from sea-ice that is stimulated by light.</title>
        <authorList>
            <person name="Feng S."/>
            <person name="Powell S.M."/>
            <person name="Bowman J.P."/>
        </authorList>
    </citation>
    <scope>NUCLEOTIDE SEQUENCE [LARGE SCALE GENOMIC DNA]</scope>
    <source>
        <strain evidence="3">ATCC 700755</strain>
    </source>
</reference>
<dbReference type="STRING" id="313595.P700755_001487"/>
<sequence length="314" mass="34048">MKAIVLKQAGGVENFIIKDIEKPEIKENEVLISVKAISINPVDFKIRVLEDFLNSLNGAERPAIIGWDISGAIVAIGNNVTKFEIGDNVFGMINFPGSGKAYAEFVAAPEDQLAKIPKNISFNEAAATTLAALTALQTLKPRVKKGDRVLIHGGSGGVGHFAIQIAKSLGAYVISTSSAKNKSFILSLGADEHIDYNSRKFEEILTDVDFVLDMFNGDILLNSIKVTKKGGTIISLPTADFSDEILKLAKERNVDVSFTMVQSNGDDMNTLKNMLESEAIKPHISKTFAFEKMGDAHLHLEIGRTVGKVIVTMK</sequence>